<evidence type="ECO:0000256" key="2">
    <source>
        <dbReference type="ARBA" id="ARBA00022705"/>
    </source>
</evidence>
<dbReference type="InterPro" id="IPR003593">
    <property type="entry name" value="AAA+_ATPase"/>
</dbReference>
<feature type="compositionally biased region" description="Low complexity" evidence="3">
    <location>
        <begin position="551"/>
        <end position="560"/>
    </location>
</feature>
<accession>A0ABR2ZMV4</accession>
<keyword evidence="2" id="KW-0235">DNA replication</keyword>
<feature type="region of interest" description="Disordered" evidence="3">
    <location>
        <begin position="1"/>
        <end position="41"/>
    </location>
</feature>
<gene>
    <name evidence="5" type="primary">CDC6</name>
    <name evidence="5" type="ORF">AAF712_010227</name>
</gene>
<comment type="similarity">
    <text evidence="1">Belongs to the CDC6/cdc18 family.</text>
</comment>
<feature type="region of interest" description="Disordered" evidence="3">
    <location>
        <begin position="479"/>
        <end position="501"/>
    </location>
</feature>
<feature type="compositionally biased region" description="Polar residues" evidence="3">
    <location>
        <begin position="29"/>
        <end position="38"/>
    </location>
</feature>
<dbReference type="PANTHER" id="PTHR10763">
    <property type="entry name" value="CELL DIVISION CONTROL PROTEIN 6-RELATED"/>
    <property type="match status" value="1"/>
</dbReference>
<dbReference type="SMART" id="SM00382">
    <property type="entry name" value="AAA"/>
    <property type="match status" value="1"/>
</dbReference>
<evidence type="ECO:0000313" key="6">
    <source>
        <dbReference type="Proteomes" id="UP001437256"/>
    </source>
</evidence>
<feature type="compositionally biased region" description="Polar residues" evidence="3">
    <location>
        <begin position="434"/>
        <end position="443"/>
    </location>
</feature>
<dbReference type="Gene3D" id="1.10.8.60">
    <property type="match status" value="1"/>
</dbReference>
<evidence type="ECO:0000256" key="3">
    <source>
        <dbReference type="SAM" id="MobiDB-lite"/>
    </source>
</evidence>
<dbReference type="Gene3D" id="3.40.50.300">
    <property type="entry name" value="P-loop containing nucleotide triphosphate hydrolases"/>
    <property type="match status" value="1"/>
</dbReference>
<evidence type="ECO:0000313" key="5">
    <source>
        <dbReference type="EMBL" id="KAL0062906.1"/>
    </source>
</evidence>
<dbReference type="EMBL" id="JBBXMP010000093">
    <property type="protein sequence ID" value="KAL0062906.1"/>
    <property type="molecule type" value="Genomic_DNA"/>
</dbReference>
<evidence type="ECO:0000259" key="4">
    <source>
        <dbReference type="SMART" id="SM00382"/>
    </source>
</evidence>
<dbReference type="SUPFAM" id="SSF52540">
    <property type="entry name" value="P-loop containing nucleoside triphosphate hydrolases"/>
    <property type="match status" value="1"/>
</dbReference>
<name>A0ABR2ZMV4_9AGAR</name>
<feature type="compositionally biased region" description="Low complexity" evidence="3">
    <location>
        <begin position="479"/>
        <end position="488"/>
    </location>
</feature>
<feature type="region of interest" description="Disordered" evidence="3">
    <location>
        <begin position="551"/>
        <end position="580"/>
    </location>
</feature>
<comment type="caution">
    <text evidence="5">The sequence shown here is derived from an EMBL/GenBank/DDBJ whole genome shotgun (WGS) entry which is preliminary data.</text>
</comment>
<feature type="compositionally biased region" description="Polar residues" evidence="3">
    <location>
        <begin position="1"/>
        <end position="13"/>
    </location>
</feature>
<dbReference type="InterPro" id="IPR027417">
    <property type="entry name" value="P-loop_NTPase"/>
</dbReference>
<feature type="compositionally biased region" description="Low complexity" evidence="3">
    <location>
        <begin position="422"/>
        <end position="433"/>
    </location>
</feature>
<dbReference type="Pfam" id="PF22606">
    <property type="entry name" value="Cdc6-ORC-like_ATPase_lid"/>
    <property type="match status" value="1"/>
</dbReference>
<feature type="region of interest" description="Disordered" evidence="3">
    <location>
        <begin position="422"/>
        <end position="443"/>
    </location>
</feature>
<organism evidence="5 6">
    <name type="scientific">Marasmius tenuissimus</name>
    <dbReference type="NCBI Taxonomy" id="585030"/>
    <lineage>
        <taxon>Eukaryota</taxon>
        <taxon>Fungi</taxon>
        <taxon>Dikarya</taxon>
        <taxon>Basidiomycota</taxon>
        <taxon>Agaricomycotina</taxon>
        <taxon>Agaricomycetes</taxon>
        <taxon>Agaricomycetidae</taxon>
        <taxon>Agaricales</taxon>
        <taxon>Marasmiineae</taxon>
        <taxon>Marasmiaceae</taxon>
        <taxon>Marasmius</taxon>
    </lineage>
</organism>
<dbReference type="InterPro" id="IPR050311">
    <property type="entry name" value="ORC1/CDC6"/>
</dbReference>
<feature type="domain" description="AAA+ ATPase" evidence="4">
    <location>
        <begin position="182"/>
        <end position="341"/>
    </location>
</feature>
<protein>
    <submittedName>
        <fullName evidence="5">AAA ATPase</fullName>
    </submittedName>
</protein>
<reference evidence="5 6" key="1">
    <citation type="submission" date="2024-05" db="EMBL/GenBank/DDBJ databases">
        <title>A draft genome resource for the thread blight pathogen Marasmius tenuissimus strain MS-2.</title>
        <authorList>
            <person name="Yulfo-Soto G.E."/>
            <person name="Baruah I.K."/>
            <person name="Amoako-Attah I."/>
            <person name="Bukari Y."/>
            <person name="Meinhardt L.W."/>
            <person name="Bailey B.A."/>
            <person name="Cohen S.P."/>
        </authorList>
    </citation>
    <scope>NUCLEOTIDE SEQUENCE [LARGE SCALE GENOMIC DNA]</scope>
    <source>
        <strain evidence="5 6">MS-2</strain>
    </source>
</reference>
<evidence type="ECO:0000256" key="1">
    <source>
        <dbReference type="ARBA" id="ARBA00006184"/>
    </source>
</evidence>
<dbReference type="CDD" id="cd00009">
    <property type="entry name" value="AAA"/>
    <property type="match status" value="1"/>
</dbReference>
<dbReference type="PANTHER" id="PTHR10763:SF26">
    <property type="entry name" value="CELL DIVISION CONTROL PROTEIN 6 HOMOLOG"/>
    <property type="match status" value="1"/>
</dbReference>
<keyword evidence="6" id="KW-1185">Reference proteome</keyword>
<proteinExistence type="inferred from homology"/>
<sequence>MSTPQTPRATRSSVLGKRSQSDCSSVSSTCEQVQTPETPTHKRIKISSTTVDGDANKENIAPFSISSSVVESSPVTPRTTRSLRRNATDTMVTPTRPRIQRNVSLSPTTPATAISQITLATPPPTPSLLLPIHARVRALLRPTCNDIHQLPGRESERAVITEFMNSFLGVCDDTVTEADSANTSTLFVSGTPGTGKTALITDIVQSLDQKTDTLRVLVVNCMALNGMDALWERLLEDLQSVRKGRSKKPKVKGREGVEEVLKGLKTKCIVVLDELDHIASTSQSLSQLFSLTTSHGNNLRIIGIANTHTLTSSPASIPEDVQTLHFAPYTSAQLEQILRSRLSSLHSEDSESFRKFLPNPTITLLAKKVASLTGDVRALLEVLRGAIDLAVKPKADADVLVAPSYTVSPAHVLSALKAYKPSSSTTTNASSHTVVGSQPSSNSNSEIVVKTRALSFQSRLVLLSILLASKRVEAGLSLTSSSAPSASPVKRSNSSPSFNKKDLSLDVSQLHSYHSLMLTRETNDSISSTVSRTEFGDLLVMLEGVGLVSLPSSGPSSPTKPKTKARFSRTTSFGGSKAGGPSGEVKLNTGVWVDEVLRGLGVGMSSTDIREEEINALWVRESGKIAKDLKSVRAKARKEECGVGFADAMED</sequence>
<dbReference type="InterPro" id="IPR054425">
    <property type="entry name" value="Cdc6_ORC1-like_ATPase_lid"/>
</dbReference>
<dbReference type="InterPro" id="IPR049945">
    <property type="entry name" value="AAA_22"/>
</dbReference>
<dbReference type="Proteomes" id="UP001437256">
    <property type="component" value="Unassembled WGS sequence"/>
</dbReference>
<dbReference type="Pfam" id="PF13401">
    <property type="entry name" value="AAA_22"/>
    <property type="match status" value="1"/>
</dbReference>